<evidence type="ECO:0000313" key="5">
    <source>
        <dbReference type="RefSeq" id="XP_016447802.1"/>
    </source>
</evidence>
<keyword evidence="2" id="KW-0256">Endoplasmic reticulum</keyword>
<dbReference type="OrthoDB" id="1741903at2759"/>
<dbReference type="PANTHER" id="PTHR45639">
    <property type="entry name" value="HSC70CB, ISOFORM G-RELATED"/>
    <property type="match status" value="1"/>
</dbReference>
<dbReference type="InterPro" id="IPR029048">
    <property type="entry name" value="HSP70_C_sf"/>
</dbReference>
<gene>
    <name evidence="5" type="primary">LOC107772852</name>
</gene>
<sequence>MERGSMIDQFVYCINSYREAAMSNDPKFDHIDLAEKKKVLNECVETEAWFREKKQQQDALPKYANPVLLSADVRKKAEALDRVCRPIMTKPKPVKPATPETPSSQPPQGGEQQPPPGGEQQPQGAESPNSGNANTAEGASAGSAVPPAAEPMDTDKSETVPSAS</sequence>
<proteinExistence type="predicted"/>
<dbReference type="KEGG" id="nta:107772852"/>
<dbReference type="PANTHER" id="PTHR45639:SF4">
    <property type="entry name" value="HSC70CB, ISOFORM G"/>
    <property type="match status" value="1"/>
</dbReference>
<feature type="compositionally biased region" description="Polar residues" evidence="4">
    <location>
        <begin position="126"/>
        <end position="135"/>
    </location>
</feature>
<feature type="compositionally biased region" description="Low complexity" evidence="4">
    <location>
        <begin position="102"/>
        <end position="124"/>
    </location>
</feature>
<protein>
    <submittedName>
        <fullName evidence="5">Heat shock 70 kDa protein 14-like</fullName>
    </submittedName>
</protein>
<reference evidence="5" key="1">
    <citation type="submission" date="2025-08" db="UniProtKB">
        <authorList>
            <consortium name="RefSeq"/>
        </authorList>
    </citation>
    <scope>IDENTIFICATION</scope>
</reference>
<dbReference type="PaxDb" id="4097-A0A1S3Y760"/>
<accession>A0A1S3Y760</accession>
<dbReference type="AlphaFoldDB" id="A0A1S3Y760"/>
<dbReference type="Gene3D" id="1.20.1270.10">
    <property type="match status" value="1"/>
</dbReference>
<evidence type="ECO:0000256" key="3">
    <source>
        <dbReference type="ARBA" id="ARBA00022840"/>
    </source>
</evidence>
<dbReference type="GO" id="GO:0140662">
    <property type="term" value="F:ATP-dependent protein folding chaperone"/>
    <property type="evidence" value="ECO:0007669"/>
    <property type="project" value="InterPro"/>
</dbReference>
<evidence type="ECO:0000256" key="2">
    <source>
        <dbReference type="ARBA" id="ARBA00022824"/>
    </source>
</evidence>
<dbReference type="STRING" id="4097.A0A1S3Y760"/>
<dbReference type="GO" id="GO:0005524">
    <property type="term" value="F:ATP binding"/>
    <property type="evidence" value="ECO:0007669"/>
    <property type="project" value="UniProtKB-KW"/>
</dbReference>
<feature type="compositionally biased region" description="Low complexity" evidence="4">
    <location>
        <begin position="136"/>
        <end position="147"/>
    </location>
</feature>
<name>A0A1S3Y760_TOBAC</name>
<keyword evidence="1" id="KW-0547">Nucleotide-binding</keyword>
<keyword evidence="3" id="KW-0067">ATP-binding</keyword>
<dbReference type="RefSeq" id="XP_016447802.1">
    <property type="nucleotide sequence ID" value="XM_016592316.1"/>
</dbReference>
<evidence type="ECO:0000256" key="4">
    <source>
        <dbReference type="SAM" id="MobiDB-lite"/>
    </source>
</evidence>
<dbReference type="InterPro" id="IPR013126">
    <property type="entry name" value="Hsp_70_fam"/>
</dbReference>
<evidence type="ECO:0000256" key="1">
    <source>
        <dbReference type="ARBA" id="ARBA00022741"/>
    </source>
</evidence>
<feature type="region of interest" description="Disordered" evidence="4">
    <location>
        <begin position="82"/>
        <end position="164"/>
    </location>
</feature>
<organism evidence="5">
    <name type="scientific">Nicotiana tabacum</name>
    <name type="common">Common tobacco</name>
    <dbReference type="NCBI Taxonomy" id="4097"/>
    <lineage>
        <taxon>Eukaryota</taxon>
        <taxon>Viridiplantae</taxon>
        <taxon>Streptophyta</taxon>
        <taxon>Embryophyta</taxon>
        <taxon>Tracheophyta</taxon>
        <taxon>Spermatophyta</taxon>
        <taxon>Magnoliopsida</taxon>
        <taxon>eudicotyledons</taxon>
        <taxon>Gunneridae</taxon>
        <taxon>Pentapetalae</taxon>
        <taxon>asterids</taxon>
        <taxon>lamiids</taxon>
        <taxon>Solanales</taxon>
        <taxon>Solanaceae</taxon>
        <taxon>Nicotianoideae</taxon>
        <taxon>Nicotianeae</taxon>
        <taxon>Nicotiana</taxon>
    </lineage>
</organism>
<dbReference type="SUPFAM" id="SSF100934">
    <property type="entry name" value="Heat shock protein 70kD (HSP70), C-terminal subdomain"/>
    <property type="match status" value="1"/>
</dbReference>
<dbReference type="OMA" id="CVETEAW"/>